<dbReference type="PROSITE" id="PS51005">
    <property type="entry name" value="NAC"/>
    <property type="match status" value="1"/>
</dbReference>
<evidence type="ECO:0000313" key="8">
    <source>
        <dbReference type="EMBL" id="EEF32633.1"/>
    </source>
</evidence>
<feature type="domain" description="NAC" evidence="7">
    <location>
        <begin position="8"/>
        <end position="161"/>
    </location>
</feature>
<dbReference type="GO" id="GO:0005634">
    <property type="term" value="C:nucleus"/>
    <property type="evidence" value="ECO:0007669"/>
    <property type="project" value="UniProtKB-SubCell"/>
</dbReference>
<dbReference type="InterPro" id="IPR036093">
    <property type="entry name" value="NAC_dom_sf"/>
</dbReference>
<organism evidence="8 9">
    <name type="scientific">Ricinus communis</name>
    <name type="common">Castor bean</name>
    <dbReference type="NCBI Taxonomy" id="3988"/>
    <lineage>
        <taxon>Eukaryota</taxon>
        <taxon>Viridiplantae</taxon>
        <taxon>Streptophyta</taxon>
        <taxon>Embryophyta</taxon>
        <taxon>Tracheophyta</taxon>
        <taxon>Spermatophyta</taxon>
        <taxon>Magnoliopsida</taxon>
        <taxon>eudicotyledons</taxon>
        <taxon>Gunneridae</taxon>
        <taxon>Pentapetalae</taxon>
        <taxon>rosids</taxon>
        <taxon>fabids</taxon>
        <taxon>Malpighiales</taxon>
        <taxon>Euphorbiaceae</taxon>
        <taxon>Acalyphoideae</taxon>
        <taxon>Acalypheae</taxon>
        <taxon>Ricinus</taxon>
    </lineage>
</organism>
<feature type="compositionally biased region" description="Polar residues" evidence="6">
    <location>
        <begin position="279"/>
        <end position="297"/>
    </location>
</feature>
<dbReference type="AlphaFoldDB" id="B9SUU8"/>
<protein>
    <submittedName>
        <fullName evidence="8">Transcription factor, putative</fullName>
    </submittedName>
</protein>
<evidence type="ECO:0000256" key="3">
    <source>
        <dbReference type="ARBA" id="ARBA00023125"/>
    </source>
</evidence>
<dbReference type="eggNOG" id="ENOG502S3PH">
    <property type="taxonomic scope" value="Eukaryota"/>
</dbReference>
<dbReference type="Proteomes" id="UP000008311">
    <property type="component" value="Unassembled WGS sequence"/>
</dbReference>
<proteinExistence type="predicted"/>
<dbReference type="EMBL" id="EQ974154">
    <property type="protein sequence ID" value="EEF32633.1"/>
    <property type="molecule type" value="Genomic_DNA"/>
</dbReference>
<evidence type="ECO:0000256" key="6">
    <source>
        <dbReference type="SAM" id="MobiDB-lite"/>
    </source>
</evidence>
<sequence length="328" mass="37017">MEQFLATLPSGCRFKPTDEELVAIYLFKKTNNLNLSDVENMVVPVCDLYGDKEPWELWDQFAQNQLFINGDLFFFTELKKKPKSSRILRRVGKGTWHGENKGEPVNVLVDVGNAKQLMIQATKKRFSYRNQNSAHHCRWILHEFSLDNVSTNWVLCRLRNNHVSDSDNSVLVLERVSSKRKNAEADDQCPNTEIVPSEKRLRTSDKCTDLIARTEFDSSKACIVVAEQDNGFVGGHDLPKYGSIANADYDFENDSTYSELSMICYGSMVPAVSNDDVESFNQGDDGSADIQTSSQPADSHFASQRGRMAWISWTAVILCCLCRVQTTG</sequence>
<evidence type="ECO:0000313" key="9">
    <source>
        <dbReference type="Proteomes" id="UP000008311"/>
    </source>
</evidence>
<dbReference type="GO" id="GO:0006355">
    <property type="term" value="P:regulation of DNA-templated transcription"/>
    <property type="evidence" value="ECO:0007669"/>
    <property type="project" value="InterPro"/>
</dbReference>
<dbReference type="PANTHER" id="PTHR31989">
    <property type="entry name" value="NAC DOMAIN-CONTAINING PROTEIN 82-RELATED"/>
    <property type="match status" value="1"/>
</dbReference>
<dbReference type="Pfam" id="PF02365">
    <property type="entry name" value="NAM"/>
    <property type="match status" value="1"/>
</dbReference>
<feature type="region of interest" description="Disordered" evidence="6">
    <location>
        <begin position="276"/>
        <end position="298"/>
    </location>
</feature>
<gene>
    <name evidence="8" type="ORF">RCOM_0574950</name>
</gene>
<evidence type="ECO:0000256" key="2">
    <source>
        <dbReference type="ARBA" id="ARBA00023015"/>
    </source>
</evidence>
<keyword evidence="5" id="KW-0539">Nucleus</keyword>
<keyword evidence="4" id="KW-0804">Transcription</keyword>
<dbReference type="STRING" id="3988.B9SUU8"/>
<keyword evidence="9" id="KW-1185">Reference proteome</keyword>
<dbReference type="Gene3D" id="2.170.150.80">
    <property type="entry name" value="NAC domain"/>
    <property type="match status" value="1"/>
</dbReference>
<dbReference type="SUPFAM" id="SSF101941">
    <property type="entry name" value="NAC domain"/>
    <property type="match status" value="1"/>
</dbReference>
<evidence type="ECO:0000256" key="5">
    <source>
        <dbReference type="ARBA" id="ARBA00023242"/>
    </source>
</evidence>
<dbReference type="GO" id="GO:0003677">
    <property type="term" value="F:DNA binding"/>
    <property type="evidence" value="ECO:0007669"/>
    <property type="project" value="UniProtKB-KW"/>
</dbReference>
<evidence type="ECO:0000259" key="7">
    <source>
        <dbReference type="PROSITE" id="PS51005"/>
    </source>
</evidence>
<keyword evidence="3" id="KW-0238">DNA-binding</keyword>
<keyword evidence="2" id="KW-0805">Transcription regulation</keyword>
<comment type="subcellular location">
    <subcellularLocation>
        <location evidence="1">Nucleus</location>
    </subcellularLocation>
</comment>
<reference evidence="9" key="1">
    <citation type="journal article" date="2010" name="Nat. Biotechnol.">
        <title>Draft genome sequence of the oilseed species Ricinus communis.</title>
        <authorList>
            <person name="Chan A.P."/>
            <person name="Crabtree J."/>
            <person name="Zhao Q."/>
            <person name="Lorenzi H."/>
            <person name="Orvis J."/>
            <person name="Puiu D."/>
            <person name="Melake-Berhan A."/>
            <person name="Jones K.M."/>
            <person name="Redman J."/>
            <person name="Chen G."/>
            <person name="Cahoon E.B."/>
            <person name="Gedil M."/>
            <person name="Stanke M."/>
            <person name="Haas B.J."/>
            <person name="Wortman J.R."/>
            <person name="Fraser-Liggett C.M."/>
            <person name="Ravel J."/>
            <person name="Rabinowicz P.D."/>
        </authorList>
    </citation>
    <scope>NUCLEOTIDE SEQUENCE [LARGE SCALE GENOMIC DNA]</scope>
    <source>
        <strain evidence="9">cv. Hale</strain>
    </source>
</reference>
<dbReference type="InterPro" id="IPR003441">
    <property type="entry name" value="NAC-dom"/>
</dbReference>
<evidence type="ECO:0000256" key="1">
    <source>
        <dbReference type="ARBA" id="ARBA00004123"/>
    </source>
</evidence>
<dbReference type="InParanoid" id="B9SUU8"/>
<accession>B9SUU8</accession>
<name>B9SUU8_RICCO</name>
<evidence type="ECO:0000256" key="4">
    <source>
        <dbReference type="ARBA" id="ARBA00023163"/>
    </source>
</evidence>